<evidence type="ECO:0000256" key="2">
    <source>
        <dbReference type="ARBA" id="ARBA00022927"/>
    </source>
</evidence>
<evidence type="ECO:0000256" key="1">
    <source>
        <dbReference type="ARBA" id="ARBA00022448"/>
    </source>
</evidence>
<dbReference type="CDD" id="cd14445">
    <property type="entry name" value="RILP-like"/>
    <property type="match status" value="1"/>
</dbReference>
<dbReference type="Proteomes" id="UP000827892">
    <property type="component" value="Chromosome III"/>
</dbReference>
<keyword evidence="6" id="KW-0472">Membrane</keyword>
<feature type="transmembrane region" description="Helical" evidence="6">
    <location>
        <begin position="437"/>
        <end position="458"/>
    </location>
</feature>
<dbReference type="InterPro" id="IPR034743">
    <property type="entry name" value="RH1"/>
</dbReference>
<dbReference type="InterPro" id="IPR021563">
    <property type="entry name" value="RILP_dimer"/>
</dbReference>
<feature type="domain" description="RH1" evidence="7">
    <location>
        <begin position="47"/>
        <end position="135"/>
    </location>
</feature>
<dbReference type="PANTHER" id="PTHR21502:SF4">
    <property type="entry name" value="RILP-LIKE PROTEIN HOMOLOG"/>
    <property type="match status" value="1"/>
</dbReference>
<dbReference type="InterPro" id="IPR051241">
    <property type="entry name" value="DZIP_RILPL"/>
</dbReference>
<evidence type="ECO:0000256" key="5">
    <source>
        <dbReference type="SAM" id="MobiDB-lite"/>
    </source>
</evidence>
<evidence type="ECO:0000313" key="10">
    <source>
        <dbReference type="Proteomes" id="UP000827892"/>
    </source>
</evidence>
<gene>
    <name evidence="9" type="ORF">L3Y34_001659</name>
</gene>
<sequence length="461" mass="53067">MASDMLFNRRFDEFILECRSSDRPTSAAVLHRPRKKISAFVNAMASARSSSPQSPSKHITVVDVYDLAASIGNDFEKLIDNYGNECVRGIMPKVISALETLEAMAAGNDRENEEIMRLSKAVERLEQEKHQRNQQHLKFEEELEQVEKTYRKDIDDLQQMVKNLVNENRNLSTTVSSLPTNNDSPVSSSMREADLRMLLELKEMSAQQKDEIKALQKDVDTYQCQVENLQNSIEKLIRQNEELLRKNSSLQKQGRVIVEEKMEVLKRLEKTEESNIELKKLVKETDRACKDMQVANQDNNEPRFTLGELREVIKEKNILKGRVMELEEELEQFKPGAKKEIMRLDDDDDSDQLAPNSDDANRTGDDEEDLPVYGPLPKEPDEKLHPWKYERKDSGVRKFVQLPLFQRLWSDCITPPRIICERVSTFTGSCNPSLPQLVVLAPIILPVHIFFSALVFLFKCL</sequence>
<keyword evidence="6" id="KW-0812">Transmembrane</keyword>
<dbReference type="GO" id="GO:0046983">
    <property type="term" value="F:protein dimerization activity"/>
    <property type="evidence" value="ECO:0007669"/>
    <property type="project" value="InterPro"/>
</dbReference>
<keyword evidence="1" id="KW-0813">Transport</keyword>
<evidence type="ECO:0000256" key="6">
    <source>
        <dbReference type="SAM" id="Phobius"/>
    </source>
</evidence>
<dbReference type="GO" id="GO:0015031">
    <property type="term" value="P:protein transport"/>
    <property type="evidence" value="ECO:0007669"/>
    <property type="project" value="UniProtKB-KW"/>
</dbReference>
<keyword evidence="2" id="KW-0653">Protein transport</keyword>
<evidence type="ECO:0000256" key="3">
    <source>
        <dbReference type="ARBA" id="ARBA00023054"/>
    </source>
</evidence>
<dbReference type="EMBL" id="CP090893">
    <property type="protein sequence ID" value="ULU01467.1"/>
    <property type="molecule type" value="Genomic_DNA"/>
</dbReference>
<dbReference type="PROSITE" id="PS51776">
    <property type="entry name" value="RH1"/>
    <property type="match status" value="1"/>
</dbReference>
<evidence type="ECO:0000256" key="4">
    <source>
        <dbReference type="SAM" id="Coils"/>
    </source>
</evidence>
<dbReference type="AlphaFoldDB" id="A0AAE9IR22"/>
<dbReference type="InterPro" id="IPR034744">
    <property type="entry name" value="RH2"/>
</dbReference>
<name>A0AAE9IR22_CAEBR</name>
<evidence type="ECO:0000259" key="8">
    <source>
        <dbReference type="PROSITE" id="PS51777"/>
    </source>
</evidence>
<feature type="region of interest" description="Disordered" evidence="5">
    <location>
        <begin position="337"/>
        <end position="383"/>
    </location>
</feature>
<feature type="domain" description="RH2" evidence="8">
    <location>
        <begin position="301"/>
        <end position="396"/>
    </location>
</feature>
<dbReference type="Pfam" id="PF11461">
    <property type="entry name" value="RILP"/>
    <property type="match status" value="1"/>
</dbReference>
<dbReference type="SUPFAM" id="SSF161256">
    <property type="entry name" value="RILP dimerisation region"/>
    <property type="match status" value="1"/>
</dbReference>
<feature type="coiled-coil region" evidence="4">
    <location>
        <begin position="198"/>
        <end position="329"/>
    </location>
</feature>
<evidence type="ECO:0000313" key="9">
    <source>
        <dbReference type="EMBL" id="ULU01467.1"/>
    </source>
</evidence>
<accession>A0AAE9IR22</accession>
<evidence type="ECO:0000259" key="7">
    <source>
        <dbReference type="PROSITE" id="PS51776"/>
    </source>
</evidence>
<dbReference type="Pfam" id="PF09744">
    <property type="entry name" value="RH1"/>
    <property type="match status" value="1"/>
</dbReference>
<proteinExistence type="predicted"/>
<dbReference type="Gene3D" id="1.20.58.1770">
    <property type="match status" value="1"/>
</dbReference>
<dbReference type="FunFam" id="1.20.58.1770:FF:000005">
    <property type="entry name" value="RILP-like protein homolog isoform X1"/>
    <property type="match status" value="1"/>
</dbReference>
<reference evidence="9 10" key="1">
    <citation type="submission" date="2022-05" db="EMBL/GenBank/DDBJ databases">
        <title>Chromosome-level reference genomes for two strains of Caenorhabditis briggsae: an improved platform for comparative genomics.</title>
        <authorList>
            <person name="Stevens L."/>
            <person name="Andersen E.C."/>
        </authorList>
    </citation>
    <scope>NUCLEOTIDE SEQUENCE [LARGE SCALE GENOMIC DNA]</scope>
    <source>
        <strain evidence="9">QX1410_ONT</strain>
        <tissue evidence="9">Whole-organism</tissue>
    </source>
</reference>
<keyword evidence="3 4" id="KW-0175">Coiled coil</keyword>
<organism evidence="9 10">
    <name type="scientific">Caenorhabditis briggsae</name>
    <dbReference type="NCBI Taxonomy" id="6238"/>
    <lineage>
        <taxon>Eukaryota</taxon>
        <taxon>Metazoa</taxon>
        <taxon>Ecdysozoa</taxon>
        <taxon>Nematoda</taxon>
        <taxon>Chromadorea</taxon>
        <taxon>Rhabditida</taxon>
        <taxon>Rhabditina</taxon>
        <taxon>Rhabditomorpha</taxon>
        <taxon>Rhabditoidea</taxon>
        <taxon>Rhabditidae</taxon>
        <taxon>Peloderinae</taxon>
        <taxon>Caenorhabditis</taxon>
    </lineage>
</organism>
<keyword evidence="6" id="KW-1133">Transmembrane helix</keyword>
<protein>
    <submittedName>
        <fullName evidence="9">Uncharacterized protein</fullName>
    </submittedName>
</protein>
<dbReference type="PROSITE" id="PS51777">
    <property type="entry name" value="RH2"/>
    <property type="match status" value="1"/>
</dbReference>
<dbReference type="PANTHER" id="PTHR21502">
    <property type="entry name" value="ZINC FINGER PROTEIN DZIP1"/>
    <property type="match status" value="1"/>
</dbReference>
<feature type="coiled-coil region" evidence="4">
    <location>
        <begin position="108"/>
        <end position="174"/>
    </location>
</feature>